<accession>A0A916JBM0</accession>
<keyword evidence="2 3" id="KW-0456">Lyase</keyword>
<proteinExistence type="inferred from homology"/>
<dbReference type="InterPro" id="IPR013785">
    <property type="entry name" value="Aldolase_TIM"/>
</dbReference>
<name>A0A916JBM0_9BACT</name>
<dbReference type="AlphaFoldDB" id="A0A916JBM0"/>
<dbReference type="RefSeq" id="WP_215239429.1">
    <property type="nucleotide sequence ID" value="NZ_CAJRAF010000002.1"/>
</dbReference>
<evidence type="ECO:0000313" key="3">
    <source>
        <dbReference type="EMBL" id="CAG5002320.1"/>
    </source>
</evidence>
<dbReference type="CDD" id="cd00408">
    <property type="entry name" value="DHDPS-like"/>
    <property type="match status" value="1"/>
</dbReference>
<dbReference type="InterPro" id="IPR006311">
    <property type="entry name" value="TAT_signal"/>
</dbReference>
<organism evidence="3 4">
    <name type="scientific">Dyadobacter helix</name>
    <dbReference type="NCBI Taxonomy" id="2822344"/>
    <lineage>
        <taxon>Bacteria</taxon>
        <taxon>Pseudomonadati</taxon>
        <taxon>Bacteroidota</taxon>
        <taxon>Cytophagia</taxon>
        <taxon>Cytophagales</taxon>
        <taxon>Spirosomataceae</taxon>
        <taxon>Dyadobacter</taxon>
    </lineage>
</organism>
<dbReference type="Pfam" id="PF00701">
    <property type="entry name" value="DHDPS"/>
    <property type="match status" value="1"/>
</dbReference>
<keyword evidence="4" id="KW-1185">Reference proteome</keyword>
<dbReference type="SUPFAM" id="SSF51569">
    <property type="entry name" value="Aldolase"/>
    <property type="match status" value="1"/>
</dbReference>
<evidence type="ECO:0000313" key="4">
    <source>
        <dbReference type="Proteomes" id="UP000680038"/>
    </source>
</evidence>
<dbReference type="Proteomes" id="UP000680038">
    <property type="component" value="Unassembled WGS sequence"/>
</dbReference>
<dbReference type="PANTHER" id="PTHR12128">
    <property type="entry name" value="DIHYDRODIPICOLINATE SYNTHASE"/>
    <property type="match status" value="1"/>
</dbReference>
<dbReference type="EMBL" id="CAJRAF010000002">
    <property type="protein sequence ID" value="CAG5002320.1"/>
    <property type="molecule type" value="Genomic_DNA"/>
</dbReference>
<dbReference type="SMART" id="SM01130">
    <property type="entry name" value="DHDPS"/>
    <property type="match status" value="1"/>
</dbReference>
<evidence type="ECO:0000256" key="2">
    <source>
        <dbReference type="ARBA" id="ARBA00023239"/>
    </source>
</evidence>
<dbReference type="EC" id="4.3.3.7" evidence="3"/>
<dbReference type="Gene3D" id="3.20.20.70">
    <property type="entry name" value="Aldolase class I"/>
    <property type="match status" value="1"/>
</dbReference>
<reference evidence="3" key="1">
    <citation type="submission" date="2021-04" db="EMBL/GenBank/DDBJ databases">
        <authorList>
            <person name="Rodrigo-Torres L."/>
            <person name="Arahal R. D."/>
            <person name="Lucena T."/>
        </authorList>
    </citation>
    <scope>NUCLEOTIDE SEQUENCE</scope>
    <source>
        <strain evidence="3">CECT 9275</strain>
    </source>
</reference>
<protein>
    <submittedName>
        <fullName evidence="3">4-hydroxy-tetrahydrodipicolinate synthase</fullName>
        <ecNumber evidence="3">4.3.3.7</ecNumber>
    </submittedName>
</protein>
<sequence length="363" mass="40726">MKKDTQLSRRAFLEKVPPVTLSLLAAGQLMAPVRAESASSSAGQPHYYGGDIHPADLKKFVPVMVTPLDSNKKIDYDKVSLLVDFYLAAGARGFFANCLSSEMFFMDDAERIALTRHVVKYVNGRVPVVSTGSFGNSMKEKVAFARKINDTGVDAAILITSHFAEKDESDQKLINNFEEFFEKTGDIRLGTYECPRPYKRIITPKVFKFLVSNDRLIYHKDTSEDIANIAAKLEIARGTKMELYNAHSATVLKALQLGARGMSPVSGNFYPEIHTWLCENVNNPAKSADAEWIQSEIAKMEPVIGKYYPLSSKYFLRKRGFPIEVISRSNSREIPADQAQILDNSYKTFLSWCDRLRIKPATV</sequence>
<comment type="similarity">
    <text evidence="1">Belongs to the DapA family.</text>
</comment>
<gene>
    <name evidence="3" type="primary">dapA_2</name>
    <name evidence="3" type="ORF">DYBT9275_02865</name>
</gene>
<dbReference type="PANTHER" id="PTHR12128:SF66">
    <property type="entry name" value="4-HYDROXY-2-OXOGLUTARATE ALDOLASE, MITOCHONDRIAL"/>
    <property type="match status" value="1"/>
</dbReference>
<dbReference type="GO" id="GO:0008840">
    <property type="term" value="F:4-hydroxy-tetrahydrodipicolinate synthase activity"/>
    <property type="evidence" value="ECO:0007669"/>
    <property type="project" value="UniProtKB-EC"/>
</dbReference>
<dbReference type="PROSITE" id="PS51318">
    <property type="entry name" value="TAT"/>
    <property type="match status" value="1"/>
</dbReference>
<comment type="caution">
    <text evidence="3">The sequence shown here is derived from an EMBL/GenBank/DDBJ whole genome shotgun (WGS) entry which is preliminary data.</text>
</comment>
<dbReference type="InterPro" id="IPR002220">
    <property type="entry name" value="DapA-like"/>
</dbReference>
<evidence type="ECO:0000256" key="1">
    <source>
        <dbReference type="ARBA" id="ARBA00007592"/>
    </source>
</evidence>